<gene>
    <name evidence="1" type="ORF">LWI29_018882</name>
</gene>
<reference evidence="1" key="1">
    <citation type="journal article" date="2022" name="Plant J.">
        <title>Strategies of tolerance reflected in two North American maple genomes.</title>
        <authorList>
            <person name="McEvoy S.L."/>
            <person name="Sezen U.U."/>
            <person name="Trouern-Trend A."/>
            <person name="McMahon S.M."/>
            <person name="Schaberg P.G."/>
            <person name="Yang J."/>
            <person name="Wegrzyn J.L."/>
            <person name="Swenson N.G."/>
        </authorList>
    </citation>
    <scope>NUCLEOTIDE SEQUENCE</scope>
    <source>
        <strain evidence="1">NS2018</strain>
    </source>
</reference>
<dbReference type="GO" id="GO:0008839">
    <property type="term" value="F:4-hydroxy-tetrahydrodipicolinate reductase"/>
    <property type="evidence" value="ECO:0007669"/>
    <property type="project" value="InterPro"/>
</dbReference>
<protein>
    <submittedName>
        <fullName evidence="1">Uncharacterized protein</fullName>
    </submittedName>
</protein>
<proteinExistence type="predicted"/>
<name>A0AA39RSE4_ACESA</name>
<dbReference type="InterPro" id="IPR023940">
    <property type="entry name" value="DHDPR_bac"/>
</dbReference>
<evidence type="ECO:0000313" key="2">
    <source>
        <dbReference type="Proteomes" id="UP001168877"/>
    </source>
</evidence>
<reference evidence="1" key="2">
    <citation type="submission" date="2023-06" db="EMBL/GenBank/DDBJ databases">
        <authorList>
            <person name="Swenson N.G."/>
            <person name="Wegrzyn J.L."/>
            <person name="Mcevoy S.L."/>
        </authorList>
    </citation>
    <scope>NUCLEOTIDE SEQUENCE</scope>
    <source>
        <strain evidence="1">NS2018</strain>
        <tissue evidence="1">Leaf</tissue>
    </source>
</reference>
<dbReference type="EMBL" id="JAUESC010000385">
    <property type="protein sequence ID" value="KAK0578946.1"/>
    <property type="molecule type" value="Genomic_DNA"/>
</dbReference>
<dbReference type="GO" id="GO:0009089">
    <property type="term" value="P:lysine biosynthetic process via diaminopimelate"/>
    <property type="evidence" value="ECO:0007669"/>
    <property type="project" value="InterPro"/>
</dbReference>
<dbReference type="Proteomes" id="UP001168877">
    <property type="component" value="Unassembled WGS sequence"/>
</dbReference>
<dbReference type="PANTHER" id="PTHR20836">
    <property type="entry name" value="DIHYDRODIPICOLINATE REDUCTASE"/>
    <property type="match status" value="1"/>
</dbReference>
<keyword evidence="2" id="KW-1185">Reference proteome</keyword>
<dbReference type="GO" id="GO:0009570">
    <property type="term" value="C:chloroplast stroma"/>
    <property type="evidence" value="ECO:0007669"/>
    <property type="project" value="TreeGrafter"/>
</dbReference>
<comment type="caution">
    <text evidence="1">The sequence shown here is derived from an EMBL/GenBank/DDBJ whole genome shotgun (WGS) entry which is preliminary data.</text>
</comment>
<dbReference type="AlphaFoldDB" id="A0AA39RSE4"/>
<organism evidence="1 2">
    <name type="scientific">Acer saccharum</name>
    <name type="common">Sugar maple</name>
    <dbReference type="NCBI Taxonomy" id="4024"/>
    <lineage>
        <taxon>Eukaryota</taxon>
        <taxon>Viridiplantae</taxon>
        <taxon>Streptophyta</taxon>
        <taxon>Embryophyta</taxon>
        <taxon>Tracheophyta</taxon>
        <taxon>Spermatophyta</taxon>
        <taxon>Magnoliopsida</taxon>
        <taxon>eudicotyledons</taxon>
        <taxon>Gunneridae</taxon>
        <taxon>Pentapetalae</taxon>
        <taxon>rosids</taxon>
        <taxon>malvids</taxon>
        <taxon>Sapindales</taxon>
        <taxon>Sapindaceae</taxon>
        <taxon>Hippocastanoideae</taxon>
        <taxon>Acereae</taxon>
        <taxon>Acer</taxon>
    </lineage>
</organism>
<sequence>MEKQVVAFLAAMEIITQQFPGAFLWVLESHQAGKLDTSGTAKAVISCFRKLGVSFDIDQVCLRTFEVIKNDLDFIGS</sequence>
<accession>A0AA39RSE4</accession>
<evidence type="ECO:0000313" key="1">
    <source>
        <dbReference type="EMBL" id="KAK0578946.1"/>
    </source>
</evidence>
<dbReference type="PANTHER" id="PTHR20836:SF0">
    <property type="entry name" value="4-HYDROXY-TETRAHYDRODIPICOLINATE REDUCTASE 1, CHLOROPLASTIC-RELATED"/>
    <property type="match status" value="1"/>
</dbReference>
<dbReference type="GO" id="GO:0019877">
    <property type="term" value="P:diaminopimelate biosynthetic process"/>
    <property type="evidence" value="ECO:0007669"/>
    <property type="project" value="TreeGrafter"/>
</dbReference>